<evidence type="ECO:0000256" key="4">
    <source>
        <dbReference type="SAM" id="MobiDB-lite"/>
    </source>
</evidence>
<evidence type="ECO:0000256" key="3">
    <source>
        <dbReference type="ARBA" id="ARBA00022840"/>
    </source>
</evidence>
<accession>A0A7S0CD82</accession>
<proteinExistence type="inferred from homology"/>
<dbReference type="InterPro" id="IPR000641">
    <property type="entry name" value="CbxX/CfxQ"/>
</dbReference>
<dbReference type="InterPro" id="IPR050773">
    <property type="entry name" value="CbxX/CfxQ_RuBisCO_ESX"/>
</dbReference>
<dbReference type="SMART" id="SM00382">
    <property type="entry name" value="AAA"/>
    <property type="match status" value="1"/>
</dbReference>
<feature type="domain" description="AAA+ ATPase" evidence="5">
    <location>
        <begin position="195"/>
        <end position="340"/>
    </location>
</feature>
<sequence length="467" mass="51240">MEKELQLHLNQHDTVQEDLDDVLTLLMEIRESHGHSLFSAGVDVEQVSDLDSLLREVRRAARDDDGKSSSNDEEGRYMDDEMAGPNNTSMSNGGNNGRLNNSFGGGQLNPNLSALDSRLLAVVQHNADNEQDAGQDISTSPEDEVERLLNKIVGLDPIKNQVRGMRRTLELKRRKLWRSTNGGTVIKEKDDDRDLPPHFALVGAPGTGKTDIARLLGRCLYKIGAVKEDKFIEVNRDDLVERTEQRTQEKMQRILARAQGGILFVDEAYTLLPSQARRTRGKHNSDHGAVALKTIANVLQSQDPLVIIAGYPNQLQKVLGSNVVGFKSHFLTLIEFPDPTTREIAKMFLNKAKSKGLVFAQGVTSVQIADLLEENTTPEWRSERNGRISDLLLHSVRSLVKRRNGAEADESALVGASGGNGSGSGGLSQNSPIKGMPLPGSNNLPVSLPEEVIVTVEDIQKALETDL</sequence>
<feature type="compositionally biased region" description="Low complexity" evidence="4">
    <location>
        <begin position="84"/>
        <end position="102"/>
    </location>
</feature>
<dbReference type="GO" id="GO:0016887">
    <property type="term" value="F:ATP hydrolysis activity"/>
    <property type="evidence" value="ECO:0007669"/>
    <property type="project" value="InterPro"/>
</dbReference>
<reference evidence="6" key="1">
    <citation type="submission" date="2021-01" db="EMBL/GenBank/DDBJ databases">
        <authorList>
            <person name="Corre E."/>
            <person name="Pelletier E."/>
            <person name="Niang G."/>
            <person name="Scheremetjew M."/>
            <person name="Finn R."/>
            <person name="Kale V."/>
            <person name="Holt S."/>
            <person name="Cochrane G."/>
            <person name="Meng A."/>
            <person name="Brown T."/>
            <person name="Cohen L."/>
        </authorList>
    </citation>
    <scope>NUCLEOTIDE SEQUENCE</scope>
    <source>
        <strain evidence="6">CCAP1064/1</strain>
    </source>
</reference>
<dbReference type="CDD" id="cd00009">
    <property type="entry name" value="AAA"/>
    <property type="match status" value="1"/>
</dbReference>
<dbReference type="PANTHER" id="PTHR43392">
    <property type="entry name" value="AAA-TYPE ATPASE FAMILY PROTEIN / ANKYRIN REPEAT FAMILY PROTEIN"/>
    <property type="match status" value="1"/>
</dbReference>
<dbReference type="Pfam" id="PF00004">
    <property type="entry name" value="AAA"/>
    <property type="match status" value="1"/>
</dbReference>
<evidence type="ECO:0000256" key="1">
    <source>
        <dbReference type="ARBA" id="ARBA00010378"/>
    </source>
</evidence>
<evidence type="ECO:0000313" key="6">
    <source>
        <dbReference type="EMBL" id="CAD8418476.1"/>
    </source>
</evidence>
<keyword evidence="3" id="KW-0067">ATP-binding</keyword>
<feature type="region of interest" description="Disordered" evidence="4">
    <location>
        <begin position="60"/>
        <end position="105"/>
    </location>
</feature>
<dbReference type="Gene3D" id="3.40.50.300">
    <property type="entry name" value="P-loop containing nucleotide triphosphate hydrolases"/>
    <property type="match status" value="1"/>
</dbReference>
<dbReference type="AlphaFoldDB" id="A0A7S0CD82"/>
<feature type="compositionally biased region" description="Gly residues" evidence="4">
    <location>
        <begin position="416"/>
        <end position="426"/>
    </location>
</feature>
<dbReference type="InterPro" id="IPR003959">
    <property type="entry name" value="ATPase_AAA_core"/>
</dbReference>
<feature type="region of interest" description="Disordered" evidence="4">
    <location>
        <begin position="411"/>
        <end position="444"/>
    </location>
</feature>
<comment type="similarity">
    <text evidence="1">Belongs to the CbxX/CfxQ family.</text>
</comment>
<evidence type="ECO:0000259" key="5">
    <source>
        <dbReference type="SMART" id="SM00382"/>
    </source>
</evidence>
<name>A0A7S0CD82_9STRA</name>
<dbReference type="SUPFAM" id="SSF52540">
    <property type="entry name" value="P-loop containing nucleoside triphosphate hydrolases"/>
    <property type="match status" value="1"/>
</dbReference>
<protein>
    <recommendedName>
        <fullName evidence="5">AAA+ ATPase domain-containing protein</fullName>
    </recommendedName>
</protein>
<dbReference type="InterPro" id="IPR027417">
    <property type="entry name" value="P-loop_NTPase"/>
</dbReference>
<evidence type="ECO:0000256" key="2">
    <source>
        <dbReference type="ARBA" id="ARBA00022741"/>
    </source>
</evidence>
<dbReference type="PRINTS" id="PR00819">
    <property type="entry name" value="CBXCFQXSUPER"/>
</dbReference>
<dbReference type="InterPro" id="IPR003593">
    <property type="entry name" value="AAA+_ATPase"/>
</dbReference>
<dbReference type="PANTHER" id="PTHR43392:SF2">
    <property type="entry name" value="AAA-TYPE ATPASE FAMILY PROTEIN _ ANKYRIN REPEAT FAMILY PROTEIN"/>
    <property type="match status" value="1"/>
</dbReference>
<dbReference type="GO" id="GO:0005524">
    <property type="term" value="F:ATP binding"/>
    <property type="evidence" value="ECO:0007669"/>
    <property type="project" value="UniProtKB-KW"/>
</dbReference>
<dbReference type="EMBL" id="HBEL01031276">
    <property type="protein sequence ID" value="CAD8418476.1"/>
    <property type="molecule type" value="Transcribed_RNA"/>
</dbReference>
<organism evidence="6">
    <name type="scientific">Proboscia inermis</name>
    <dbReference type="NCBI Taxonomy" id="420281"/>
    <lineage>
        <taxon>Eukaryota</taxon>
        <taxon>Sar</taxon>
        <taxon>Stramenopiles</taxon>
        <taxon>Ochrophyta</taxon>
        <taxon>Bacillariophyta</taxon>
        <taxon>Coscinodiscophyceae</taxon>
        <taxon>Rhizosoleniophycidae</taxon>
        <taxon>Rhizosoleniales</taxon>
        <taxon>Rhizosoleniaceae</taxon>
        <taxon>Proboscia</taxon>
    </lineage>
</organism>
<gene>
    <name evidence="6" type="ORF">PINE0816_LOCUS14611</name>
</gene>
<keyword evidence="2" id="KW-0547">Nucleotide-binding</keyword>